<dbReference type="Pfam" id="PF06628">
    <property type="entry name" value="Catalase-rel"/>
    <property type="match status" value="1"/>
</dbReference>
<dbReference type="Pfam" id="PF00199">
    <property type="entry name" value="Catalase"/>
    <property type="match status" value="1"/>
</dbReference>
<dbReference type="InterPro" id="IPR024712">
    <property type="entry name" value="Catalase_clade2"/>
</dbReference>
<comment type="caution">
    <text evidence="17">The sequence shown here is derived from an EMBL/GenBank/DDBJ whole genome shotgun (WGS) entry which is preliminary data.</text>
</comment>
<evidence type="ECO:0000256" key="14">
    <source>
        <dbReference type="RuleBase" id="RU000498"/>
    </source>
</evidence>
<feature type="binding site" evidence="13">
    <location>
        <position position="117"/>
    </location>
    <ligand>
        <name>heme</name>
        <dbReference type="ChEBI" id="CHEBI:30413"/>
    </ligand>
</feature>
<dbReference type="SUPFAM" id="SSF52317">
    <property type="entry name" value="Class I glutamine amidotransferase-like"/>
    <property type="match status" value="1"/>
</dbReference>
<evidence type="ECO:0000256" key="6">
    <source>
        <dbReference type="ARBA" id="ARBA00022723"/>
    </source>
</evidence>
<gene>
    <name evidence="17" type="ORF">D187_008675</name>
</gene>
<dbReference type="GO" id="GO:0005829">
    <property type="term" value="C:cytosol"/>
    <property type="evidence" value="ECO:0007669"/>
    <property type="project" value="TreeGrafter"/>
</dbReference>
<dbReference type="SMART" id="SM01060">
    <property type="entry name" value="Catalase"/>
    <property type="match status" value="1"/>
</dbReference>
<evidence type="ECO:0000256" key="9">
    <source>
        <dbReference type="ARBA" id="ARBA00023324"/>
    </source>
</evidence>
<dbReference type="PANTHER" id="PTHR42821">
    <property type="entry name" value="CATALASE"/>
    <property type="match status" value="1"/>
</dbReference>
<organism evidence="17 18">
    <name type="scientific">Cystobacter fuscus (strain ATCC 25194 / DSM 2262 / NBRC 100088 / M29)</name>
    <dbReference type="NCBI Taxonomy" id="1242864"/>
    <lineage>
        <taxon>Bacteria</taxon>
        <taxon>Pseudomonadati</taxon>
        <taxon>Myxococcota</taxon>
        <taxon>Myxococcia</taxon>
        <taxon>Myxococcales</taxon>
        <taxon>Cystobacterineae</taxon>
        <taxon>Archangiaceae</taxon>
        <taxon>Cystobacter</taxon>
    </lineage>
</organism>
<evidence type="ECO:0000256" key="11">
    <source>
        <dbReference type="PIRSR" id="PIRSR038927-1"/>
    </source>
</evidence>
<feature type="binding site" evidence="13">
    <location>
        <position position="77"/>
    </location>
    <ligand>
        <name>heme</name>
        <dbReference type="ChEBI" id="CHEBI:30413"/>
    </ligand>
</feature>
<dbReference type="GO" id="GO:0046872">
    <property type="term" value="F:metal ion binding"/>
    <property type="evidence" value="ECO:0007669"/>
    <property type="project" value="UniProtKB-KW"/>
</dbReference>
<dbReference type="PIRSF" id="PIRSF038927">
    <property type="entry name" value="Catalase_clade2"/>
    <property type="match status" value="1"/>
</dbReference>
<sequence length="704" mass="78340">MNKKTPDAVSIDARSKDEALAKDRSNPTGHRMTSDQGVPIENTDNSLRVGARGPTLLEDFHFREKIMRFDHERIPERVVHARGSGAHGYFQPYESLADLTKAKLFQDPSKKTPVFVRFSTVAGSRGSMDTARDVRGFAVKFYTEEGNWDLVGNNIPVFFIQDAIKFPDIIHAAKPEPHHEMPQAASAHDSFWDFISLMPESAHMLMWVMSDRALPRSYRMMEGFGVHTFRLINDKGVSRFVKFHWKPKLGVHSLVWDECQKLGGKDPDYHRRDLWENIEKGNFPEYELGLQIIEEKDVAKLGIEILDSTKIIPEELIPVRRVGKLVLDRNPTNFFAETEQVAFCTANVVPGIDFTDDPLLQGRNFSYLDTQLSRLGGPNFVEIPINRPLAPVHNNQQDGFKRHTIPEGRANYFPNSLGGGCPFMSSAAEGGYRHFPEKVDGEKLRARGESFQDHFTQAGMFFRSMSRPEQEHIIAAILFELGKVERKEVRARVVEQILAKIDEELVTQVAEGLGLPVPKPAVEKGKIDKSPALSIEYLKKDAKKDAIPTRLVGVLVADGFDAEDLSATRAAIEKAGGQMVVIAKRLGTVKGSDGQPVMVDKSSLTTASVEYDAVFVPGGAASVAVLKKDADAMQFIQEAYRHCKAIGVTREASELLDAGGISSSAPGIVADAKGAKHHHFTAKFIESIAEHRHWMRLDRNSVPA</sequence>
<comment type="catalytic activity">
    <reaction evidence="10 14">
        <text>2 H2O2 = O2 + 2 H2O</text>
        <dbReference type="Rhea" id="RHEA:20309"/>
        <dbReference type="ChEBI" id="CHEBI:15377"/>
        <dbReference type="ChEBI" id="CHEBI:15379"/>
        <dbReference type="ChEBI" id="CHEBI:16240"/>
        <dbReference type="EC" id="1.11.1.6"/>
    </reaction>
</comment>
<dbReference type="AlphaFoldDB" id="S9PJ95"/>
<dbReference type="EMBL" id="ANAH02000007">
    <property type="protein sequence ID" value="EPX62487.1"/>
    <property type="molecule type" value="Genomic_DNA"/>
</dbReference>
<evidence type="ECO:0000256" key="13">
    <source>
        <dbReference type="PIRSR" id="PIRSR038927-3"/>
    </source>
</evidence>
<evidence type="ECO:0000256" key="2">
    <source>
        <dbReference type="ARBA" id="ARBA00010660"/>
    </source>
</evidence>
<dbReference type="GO" id="GO:0042744">
    <property type="term" value="P:hydrogen peroxide catabolic process"/>
    <property type="evidence" value="ECO:0007669"/>
    <property type="project" value="UniProtKB-UniRule"/>
</dbReference>
<keyword evidence="4 10" id="KW-0575">Peroxidase</keyword>
<dbReference type="PROSITE" id="PS00437">
    <property type="entry name" value="CATALASE_1"/>
    <property type="match status" value="1"/>
</dbReference>
<evidence type="ECO:0000256" key="12">
    <source>
        <dbReference type="PIRSR" id="PIRSR038927-2"/>
    </source>
</evidence>
<dbReference type="CDD" id="cd03132">
    <property type="entry name" value="GATase1_catalase"/>
    <property type="match status" value="1"/>
</dbReference>
<evidence type="ECO:0000256" key="8">
    <source>
        <dbReference type="ARBA" id="ARBA00023004"/>
    </source>
</evidence>
<keyword evidence="9 10" id="KW-0376">Hydrogen peroxide</keyword>
<dbReference type="InterPro" id="IPR018028">
    <property type="entry name" value="Catalase"/>
</dbReference>
<dbReference type="eggNOG" id="COG0693">
    <property type="taxonomic scope" value="Bacteria"/>
</dbReference>
<evidence type="ECO:0000256" key="1">
    <source>
        <dbReference type="ARBA" id="ARBA00001971"/>
    </source>
</evidence>
<dbReference type="SUPFAM" id="SSF56634">
    <property type="entry name" value="Heme-dependent catalase-like"/>
    <property type="match status" value="1"/>
</dbReference>
<dbReference type="PRINTS" id="PR00067">
    <property type="entry name" value="CATALASE"/>
</dbReference>
<feature type="binding site" evidence="13">
    <location>
        <position position="166"/>
    </location>
    <ligand>
        <name>heme</name>
        <dbReference type="ChEBI" id="CHEBI:30413"/>
    </ligand>
</feature>
<dbReference type="InterPro" id="IPR011614">
    <property type="entry name" value="Catalase_core"/>
</dbReference>
<keyword evidence="5 10" id="KW-0349">Heme</keyword>
<evidence type="ECO:0000259" key="16">
    <source>
        <dbReference type="SMART" id="SM01060"/>
    </source>
</evidence>
<reference evidence="17" key="1">
    <citation type="submission" date="2013-05" db="EMBL/GenBank/DDBJ databases">
        <title>Genome assembly of Cystobacter fuscus DSM 2262.</title>
        <authorList>
            <person name="Sharma G."/>
            <person name="Khatri I."/>
            <person name="Kaur C."/>
            <person name="Mayilraj S."/>
            <person name="Subramanian S."/>
        </authorList>
    </citation>
    <scope>NUCLEOTIDE SEQUENCE [LARGE SCALE GENOMIC DNA]</scope>
    <source>
        <strain evidence="17">DSM 2262</strain>
    </source>
</reference>
<dbReference type="Pfam" id="PF18011">
    <property type="entry name" value="Catalase_C"/>
    <property type="match status" value="1"/>
</dbReference>
<evidence type="ECO:0000256" key="10">
    <source>
        <dbReference type="PIRNR" id="PIRNR038927"/>
    </source>
</evidence>
<dbReference type="FunFam" id="2.40.180.10:FF:000003">
    <property type="entry name" value="Catalase"/>
    <property type="match status" value="1"/>
</dbReference>
<name>S9PJ95_CYSF2</name>
<evidence type="ECO:0000256" key="5">
    <source>
        <dbReference type="ARBA" id="ARBA00022617"/>
    </source>
</evidence>
<dbReference type="EC" id="1.11.1.6" evidence="3 10"/>
<evidence type="ECO:0000256" key="15">
    <source>
        <dbReference type="SAM" id="MobiDB-lite"/>
    </source>
</evidence>
<dbReference type="InterPro" id="IPR002226">
    <property type="entry name" value="Catalase_haem_BS"/>
</dbReference>
<dbReference type="RefSeq" id="WP_002621220.1">
    <property type="nucleotide sequence ID" value="NZ_ANAH02000007.1"/>
</dbReference>
<keyword evidence="6 10" id="KW-0479">Metal-binding</keyword>
<dbReference type="InterPro" id="IPR043156">
    <property type="entry name" value="Catalase_clade2_helical"/>
</dbReference>
<keyword evidence="7 10" id="KW-0560">Oxidoreductase</keyword>
<comment type="cofactor">
    <cofactor evidence="1 10 12">
        <name>heme</name>
        <dbReference type="ChEBI" id="CHEBI:30413"/>
    </cofactor>
</comment>
<protein>
    <recommendedName>
        <fullName evidence="3 10">Catalase</fullName>
        <ecNumber evidence="3 10">1.11.1.6</ecNumber>
    </recommendedName>
</protein>
<feature type="binding site" description="axial binding residue" evidence="12">
    <location>
        <position position="367"/>
    </location>
    <ligand>
        <name>heme</name>
        <dbReference type="ChEBI" id="CHEBI:30413"/>
    </ligand>
    <ligandPart>
        <name>Fe</name>
        <dbReference type="ChEBI" id="CHEBI:18248"/>
    </ligandPart>
</feature>
<accession>S9PJ95</accession>
<dbReference type="InterPro" id="IPR020835">
    <property type="entry name" value="Catalase_sf"/>
</dbReference>
<feature type="active site" evidence="11">
    <location>
        <position position="80"/>
    </location>
</feature>
<dbReference type="GO" id="GO:0004096">
    <property type="term" value="F:catalase activity"/>
    <property type="evidence" value="ECO:0007669"/>
    <property type="project" value="UniProtKB-UniRule"/>
</dbReference>
<evidence type="ECO:0000256" key="7">
    <source>
        <dbReference type="ARBA" id="ARBA00023002"/>
    </source>
</evidence>
<feature type="binding site" evidence="13">
    <location>
        <position position="374"/>
    </location>
    <ligand>
        <name>heme</name>
        <dbReference type="ChEBI" id="CHEBI:30413"/>
    </ligand>
</feature>
<dbReference type="CDD" id="cd08155">
    <property type="entry name" value="catalase_clade_2"/>
    <property type="match status" value="1"/>
</dbReference>
<dbReference type="InterPro" id="IPR010582">
    <property type="entry name" value="Catalase_immune_responsive"/>
</dbReference>
<dbReference type="eggNOG" id="COG0753">
    <property type="taxonomic scope" value="Bacteria"/>
</dbReference>
<dbReference type="GO" id="GO:0020037">
    <property type="term" value="F:heme binding"/>
    <property type="evidence" value="ECO:0007669"/>
    <property type="project" value="UniProtKB-UniRule"/>
</dbReference>
<dbReference type="InterPro" id="IPR029062">
    <property type="entry name" value="Class_I_gatase-like"/>
</dbReference>
<dbReference type="Proteomes" id="UP000011682">
    <property type="component" value="Unassembled WGS sequence"/>
</dbReference>
<dbReference type="InterPro" id="IPR041399">
    <property type="entry name" value="Catalase_large_C"/>
</dbReference>
<dbReference type="GO" id="GO:0006979">
    <property type="term" value="P:response to oxidative stress"/>
    <property type="evidence" value="ECO:0007669"/>
    <property type="project" value="InterPro"/>
</dbReference>
<proteinExistence type="inferred from homology"/>
<dbReference type="Gene3D" id="3.40.50.880">
    <property type="match status" value="1"/>
</dbReference>
<comment type="similarity">
    <text evidence="2">Belongs to the catalase family. HPII subfamily.</text>
</comment>
<keyword evidence="8 10" id="KW-0408">Iron</keyword>
<dbReference type="PANTHER" id="PTHR42821:SF1">
    <property type="entry name" value="CATALASE-B"/>
    <property type="match status" value="1"/>
</dbReference>
<evidence type="ECO:0000313" key="17">
    <source>
        <dbReference type="EMBL" id="EPX62487.1"/>
    </source>
</evidence>
<dbReference type="PROSITE" id="PS00438">
    <property type="entry name" value="CATALASE_2"/>
    <property type="match status" value="1"/>
</dbReference>
<feature type="binding site" evidence="13">
    <location>
        <position position="363"/>
    </location>
    <ligand>
        <name>heme</name>
        <dbReference type="ChEBI" id="CHEBI:30413"/>
    </ligand>
</feature>
<dbReference type="Gene3D" id="2.40.180.10">
    <property type="entry name" value="Catalase core domain"/>
    <property type="match status" value="1"/>
</dbReference>
<dbReference type="Gene3D" id="1.20.1370.20">
    <property type="match status" value="1"/>
</dbReference>
<keyword evidence="18" id="KW-1185">Reference proteome</keyword>
<evidence type="ECO:0000313" key="18">
    <source>
        <dbReference type="Proteomes" id="UP000011682"/>
    </source>
</evidence>
<feature type="active site" evidence="11">
    <location>
        <position position="153"/>
    </location>
</feature>
<evidence type="ECO:0000256" key="4">
    <source>
        <dbReference type="ARBA" id="ARBA00022559"/>
    </source>
</evidence>
<feature type="domain" description="Catalase core" evidence="16">
    <location>
        <begin position="33"/>
        <end position="421"/>
    </location>
</feature>
<comment type="function">
    <text evidence="10">Decomposes hydrogen peroxide into water and oxygen; serves to protect cells from the toxic effects of hydrogen peroxide.</text>
</comment>
<dbReference type="InterPro" id="IPR024708">
    <property type="entry name" value="Catalase_AS"/>
</dbReference>
<evidence type="ECO:0000256" key="3">
    <source>
        <dbReference type="ARBA" id="ARBA00012314"/>
    </source>
</evidence>
<dbReference type="PROSITE" id="PS51402">
    <property type="entry name" value="CATALASE_3"/>
    <property type="match status" value="1"/>
</dbReference>
<feature type="region of interest" description="Disordered" evidence="15">
    <location>
        <begin position="1"/>
        <end position="46"/>
    </location>
</feature>
<feature type="compositionally biased region" description="Basic and acidic residues" evidence="15">
    <location>
        <begin position="13"/>
        <end position="25"/>
    </location>
</feature>